<feature type="transmembrane region" description="Helical" evidence="1">
    <location>
        <begin position="25"/>
        <end position="48"/>
    </location>
</feature>
<dbReference type="EMBL" id="JAEQMG010000140">
    <property type="protein sequence ID" value="MBK6089473.1"/>
    <property type="molecule type" value="Genomic_DNA"/>
</dbReference>
<protein>
    <submittedName>
        <fullName evidence="3">GldG family protein</fullName>
    </submittedName>
</protein>
<keyword evidence="1" id="KW-0812">Transmembrane</keyword>
<reference evidence="3" key="1">
    <citation type="submission" date="2021-01" db="EMBL/GenBank/DDBJ databases">
        <title>Genome public.</title>
        <authorList>
            <person name="Liu C."/>
            <person name="Sun Q."/>
        </authorList>
    </citation>
    <scope>NUCLEOTIDE SEQUENCE</scope>
    <source>
        <strain evidence="3">M6</strain>
    </source>
</reference>
<accession>A0A934WT54</accession>
<keyword evidence="1" id="KW-1133">Transmembrane helix</keyword>
<evidence type="ECO:0000313" key="3">
    <source>
        <dbReference type="EMBL" id="MBK6089473.1"/>
    </source>
</evidence>
<keyword evidence="1" id="KW-0472">Membrane</keyword>
<feature type="domain" description="DUF7088" evidence="2">
    <location>
        <begin position="61"/>
        <end position="137"/>
    </location>
</feature>
<name>A0A934WT54_9FIRM</name>
<dbReference type="Proteomes" id="UP000633365">
    <property type="component" value="Unassembled WGS sequence"/>
</dbReference>
<feature type="transmembrane region" description="Helical" evidence="1">
    <location>
        <begin position="467"/>
        <end position="489"/>
    </location>
</feature>
<organism evidence="3 4">
    <name type="scientific">Ruminococcus difficilis</name>
    <dbReference type="NCBI Taxonomy" id="2763069"/>
    <lineage>
        <taxon>Bacteria</taxon>
        <taxon>Bacillati</taxon>
        <taxon>Bacillota</taxon>
        <taxon>Clostridia</taxon>
        <taxon>Eubacteriales</taxon>
        <taxon>Oscillospiraceae</taxon>
        <taxon>Ruminococcus</taxon>
    </lineage>
</organism>
<evidence type="ECO:0000256" key="1">
    <source>
        <dbReference type="SAM" id="Phobius"/>
    </source>
</evidence>
<evidence type="ECO:0000313" key="4">
    <source>
        <dbReference type="Proteomes" id="UP000633365"/>
    </source>
</evidence>
<sequence>MEKKNNSSKGIKAFLKSRKARHGSLAVVLVIAAVALVVVLNIVVGLLVERFPNLKMDLTSNSAYALSDDAEDFMSHLDKDVNMYILSPENDFVGNGEYFVQAKNLLEKMEAASNGKFTVSYIDTTSNPSFTNKYKNIDWSSKDTMAVMECGDRYQGVKTDDCFTYDEQYLSAGYYQVNGTTIEQATVTAAMKVTTENQVVVDFITGNQESDYTALKSLISNNAYDVREVSLLTDDLDEDAQFAIIYAPKVDLDAKAVEKLEKWLDNDGKYGRNLIYIPTPENTDTPNAEALIEEWGMKLTDGFVYETSEDHLLSSSDMFVFITDYNEYYTDGLKNKDIPVMVYQTRGIEITDENTSHALLNASDRAGIFPTDADDSFKPEDGITGKKIAVAAESVKSNSDAESRLIIYGSDRMFSSDFMTMNSLNNADFFMSVLNTVSDKSDESVTITGKKLDNTELGVTDVNTTGAMSIIFIGVIPIAILITGIIVWLRRRHM</sequence>
<dbReference type="Pfam" id="PF23357">
    <property type="entry name" value="DUF7088"/>
    <property type="match status" value="1"/>
</dbReference>
<gene>
    <name evidence="3" type="ORF">JKK62_12630</name>
</gene>
<dbReference type="InterPro" id="IPR055396">
    <property type="entry name" value="DUF7088"/>
</dbReference>
<dbReference type="RefSeq" id="WP_201428197.1">
    <property type="nucleotide sequence ID" value="NZ_JAEQMG010000140.1"/>
</dbReference>
<dbReference type="AlphaFoldDB" id="A0A934WT54"/>
<evidence type="ECO:0000259" key="2">
    <source>
        <dbReference type="Pfam" id="PF23357"/>
    </source>
</evidence>
<comment type="caution">
    <text evidence="3">The sequence shown here is derived from an EMBL/GenBank/DDBJ whole genome shotgun (WGS) entry which is preliminary data.</text>
</comment>
<keyword evidence="4" id="KW-1185">Reference proteome</keyword>
<proteinExistence type="predicted"/>